<proteinExistence type="predicted"/>
<evidence type="ECO:0000313" key="2">
    <source>
        <dbReference type="Proteomes" id="UP001224661"/>
    </source>
</evidence>
<reference evidence="1 2" key="1">
    <citation type="submission" date="2023-05" db="EMBL/GenBank/DDBJ databases">
        <title>Draft genome sequence of Streptomyces sp. B-S-A8 isolated from a cave soil in Thailand.</title>
        <authorList>
            <person name="Chamroensaksri N."/>
            <person name="Muangham S."/>
        </authorList>
    </citation>
    <scope>NUCLEOTIDE SEQUENCE [LARGE SCALE GENOMIC DNA]</scope>
    <source>
        <strain evidence="1 2">B-S-A8</strain>
    </source>
</reference>
<gene>
    <name evidence="1" type="ORF">QIS99_31265</name>
</gene>
<keyword evidence="2" id="KW-1185">Reference proteome</keyword>
<dbReference type="EMBL" id="JASCIR010000058">
    <property type="protein sequence ID" value="MDI3390642.1"/>
    <property type="molecule type" value="Genomic_DNA"/>
</dbReference>
<dbReference type="Proteomes" id="UP001224661">
    <property type="component" value="Unassembled WGS sequence"/>
</dbReference>
<dbReference type="RefSeq" id="WP_282517126.1">
    <property type="nucleotide sequence ID" value="NZ_JASCIR010000058.1"/>
</dbReference>
<comment type="caution">
    <text evidence="1">The sequence shown here is derived from an EMBL/GenBank/DDBJ whole genome shotgun (WGS) entry which is preliminary data.</text>
</comment>
<sequence>MDQDQAEFGDYAPEDLRRLPLLTLQEAHDILGVLRRAAAGSGAEAAEARRYAHVLAYRLPAADPAPADAHPE</sequence>
<name>A0ABT6S1T5_9ACTN</name>
<evidence type="ECO:0000313" key="1">
    <source>
        <dbReference type="EMBL" id="MDI3390642.1"/>
    </source>
</evidence>
<organism evidence="1 2">
    <name type="scientific">Streptomyces solicavernae</name>
    <dbReference type="NCBI Taxonomy" id="3043614"/>
    <lineage>
        <taxon>Bacteria</taxon>
        <taxon>Bacillati</taxon>
        <taxon>Actinomycetota</taxon>
        <taxon>Actinomycetes</taxon>
        <taxon>Kitasatosporales</taxon>
        <taxon>Streptomycetaceae</taxon>
        <taxon>Streptomyces</taxon>
    </lineage>
</organism>
<protein>
    <submittedName>
        <fullName evidence="1">Uncharacterized protein</fullName>
    </submittedName>
</protein>
<accession>A0ABT6S1T5</accession>